<dbReference type="EMBL" id="LAVV01008923">
    <property type="protein sequence ID" value="KNZ51640.1"/>
    <property type="molecule type" value="Genomic_DNA"/>
</dbReference>
<reference evidence="3 4" key="1">
    <citation type="submission" date="2015-08" db="EMBL/GenBank/DDBJ databases">
        <title>Next Generation Sequencing and Analysis of the Genome of Puccinia sorghi L Schw, the Causal Agent of Maize Common Rust.</title>
        <authorList>
            <person name="Rochi L."/>
            <person name="Burguener G."/>
            <person name="Darino M."/>
            <person name="Turjanski A."/>
            <person name="Kreff E."/>
            <person name="Dieguez M.J."/>
            <person name="Sacco F."/>
        </authorList>
    </citation>
    <scope>NUCLEOTIDE SEQUENCE [LARGE SCALE GENOMIC DNA]</scope>
    <source>
        <strain evidence="3 4">RO10H11247</strain>
    </source>
</reference>
<protein>
    <submittedName>
        <fullName evidence="3">Aquaporin rerated protein</fullName>
    </submittedName>
</protein>
<proteinExistence type="predicted"/>
<evidence type="ECO:0000313" key="3">
    <source>
        <dbReference type="EMBL" id="KNZ51640.1"/>
    </source>
</evidence>
<organism evidence="3 4">
    <name type="scientific">Puccinia sorghi</name>
    <dbReference type="NCBI Taxonomy" id="27349"/>
    <lineage>
        <taxon>Eukaryota</taxon>
        <taxon>Fungi</taxon>
        <taxon>Dikarya</taxon>
        <taxon>Basidiomycota</taxon>
        <taxon>Pucciniomycotina</taxon>
        <taxon>Pucciniomycetes</taxon>
        <taxon>Pucciniales</taxon>
        <taxon>Pucciniaceae</taxon>
        <taxon>Puccinia</taxon>
    </lineage>
</organism>
<gene>
    <name evidence="3" type="ORF">VP01_387g10</name>
</gene>
<accession>A0A0L6UUU7</accession>
<comment type="caution">
    <text evidence="3">The sequence shown here is derived from an EMBL/GenBank/DDBJ whole genome shotgun (WGS) entry which is preliminary data.</text>
</comment>
<name>A0A0L6UUU7_9BASI</name>
<keyword evidence="2" id="KW-0812">Transmembrane</keyword>
<feature type="region of interest" description="Disordered" evidence="1">
    <location>
        <begin position="1"/>
        <end position="41"/>
    </location>
</feature>
<feature type="transmembrane region" description="Helical" evidence="2">
    <location>
        <begin position="78"/>
        <end position="94"/>
    </location>
</feature>
<dbReference type="Proteomes" id="UP000037035">
    <property type="component" value="Unassembled WGS sequence"/>
</dbReference>
<dbReference type="AlphaFoldDB" id="A0A0L6UUU7"/>
<keyword evidence="4" id="KW-1185">Reference proteome</keyword>
<feature type="compositionally biased region" description="Basic and acidic residues" evidence="1">
    <location>
        <begin position="21"/>
        <end position="34"/>
    </location>
</feature>
<keyword evidence="2" id="KW-0472">Membrane</keyword>
<evidence type="ECO:0000313" key="4">
    <source>
        <dbReference type="Proteomes" id="UP000037035"/>
    </source>
</evidence>
<dbReference type="OrthoDB" id="3222at2759"/>
<evidence type="ECO:0000256" key="2">
    <source>
        <dbReference type="SAM" id="Phobius"/>
    </source>
</evidence>
<keyword evidence="2" id="KW-1133">Transmembrane helix</keyword>
<dbReference type="VEuPathDB" id="FungiDB:VP01_387g10"/>
<feature type="transmembrane region" description="Helical" evidence="2">
    <location>
        <begin position="47"/>
        <end position="72"/>
    </location>
</feature>
<sequence length="173" mass="19098">MSSYMLDGPSSPSGIGAVEETGSRADVRRAESGRRHLRRARPPDRGLHHLCVGAFRAPLGIAITLFACHLFRFGICRVGPTLGSLLAVVIYVFMKRFEYWRFNEGQDTDVFSASPALFIARPIAEGSSSTRPRFLSMSRSGERLWFPGTNHSKGRSQFDAFSVESPQPGHPTV</sequence>
<evidence type="ECO:0000256" key="1">
    <source>
        <dbReference type="SAM" id="MobiDB-lite"/>
    </source>
</evidence>